<dbReference type="AlphaFoldDB" id="A0A2N5M558"/>
<gene>
    <name evidence="1" type="ORF">CUU66_12940</name>
</gene>
<reference evidence="1 2" key="1">
    <citation type="submission" date="2017-11" db="EMBL/GenBank/DDBJ databases">
        <title>Comparitive Functional Genomics of Dry Heat Resistant strains isolated from the Viking Spacecraft.</title>
        <authorList>
            <person name="Seuylemezian A."/>
            <person name="Cooper K."/>
            <person name="Vaishampayan P."/>
        </authorList>
    </citation>
    <scope>NUCLEOTIDE SEQUENCE [LARGE SCALE GENOMIC DNA]</scope>
    <source>
        <strain evidence="1 2">V1-29</strain>
    </source>
</reference>
<sequence>MSEHEQYLAEKEKIDQLLSEGYNIYHAVENLDGAFVEFFHLKSGTKKTLHIRTANARKYFSSIFIQQKSS</sequence>
<dbReference type="EMBL" id="PGUY01000039">
    <property type="protein sequence ID" value="PLT29490.1"/>
    <property type="molecule type" value="Genomic_DNA"/>
</dbReference>
<dbReference type="Proteomes" id="UP000234748">
    <property type="component" value="Unassembled WGS sequence"/>
</dbReference>
<name>A0A2N5M558_9BACI</name>
<evidence type="ECO:0000313" key="1">
    <source>
        <dbReference type="EMBL" id="PLT29490.1"/>
    </source>
</evidence>
<proteinExistence type="predicted"/>
<dbReference type="OrthoDB" id="2454651at2"/>
<evidence type="ECO:0000313" key="2">
    <source>
        <dbReference type="Proteomes" id="UP000234748"/>
    </source>
</evidence>
<organism evidence="1 2">
    <name type="scientific">Peribacillus deserti</name>
    <dbReference type="NCBI Taxonomy" id="673318"/>
    <lineage>
        <taxon>Bacteria</taxon>
        <taxon>Bacillati</taxon>
        <taxon>Bacillota</taxon>
        <taxon>Bacilli</taxon>
        <taxon>Bacillales</taxon>
        <taxon>Bacillaceae</taxon>
        <taxon>Peribacillus</taxon>
    </lineage>
</organism>
<comment type="caution">
    <text evidence="1">The sequence shown here is derived from an EMBL/GenBank/DDBJ whole genome shotgun (WGS) entry which is preliminary data.</text>
</comment>
<keyword evidence="2" id="KW-1185">Reference proteome</keyword>
<dbReference type="RefSeq" id="WP_101642841.1">
    <property type="nucleotide sequence ID" value="NZ_PGUY01000039.1"/>
</dbReference>
<accession>A0A2N5M558</accession>
<protein>
    <submittedName>
        <fullName evidence="1">Uncharacterized protein</fullName>
    </submittedName>
</protein>